<dbReference type="EMBL" id="MU003702">
    <property type="protein sequence ID" value="KAF2808719.1"/>
    <property type="molecule type" value="Genomic_DNA"/>
</dbReference>
<dbReference type="InterPro" id="IPR034704">
    <property type="entry name" value="Ribosomal_bL28/bL31-like_sf"/>
</dbReference>
<evidence type="ECO:0000313" key="6">
    <source>
        <dbReference type="EMBL" id="KAF2808719.1"/>
    </source>
</evidence>
<dbReference type="AlphaFoldDB" id="A0A6A6YJH4"/>
<dbReference type="PANTHER" id="PTHR13528:SF2">
    <property type="entry name" value="LARGE RIBOSOMAL SUBUNIT PROTEIN BL28M"/>
    <property type="match status" value="1"/>
</dbReference>
<accession>A0A6A6YJH4</accession>
<dbReference type="GO" id="GO:0003735">
    <property type="term" value="F:structural constituent of ribosome"/>
    <property type="evidence" value="ECO:0007669"/>
    <property type="project" value="InterPro"/>
</dbReference>
<dbReference type="InterPro" id="IPR037147">
    <property type="entry name" value="Ribosomal_bL28_sf"/>
</dbReference>
<dbReference type="HAMAP" id="MF_00373">
    <property type="entry name" value="Ribosomal_bL28"/>
    <property type="match status" value="1"/>
</dbReference>
<evidence type="ECO:0000256" key="5">
    <source>
        <dbReference type="ARBA" id="ARBA00037226"/>
    </source>
</evidence>
<dbReference type="Gene3D" id="2.30.170.40">
    <property type="entry name" value="Ribosomal protein L28/L24"/>
    <property type="match status" value="1"/>
</dbReference>
<dbReference type="PANTHER" id="PTHR13528">
    <property type="entry name" value="39S RIBOSOMAL PROTEIN L28, MITOCHONDRIAL"/>
    <property type="match status" value="1"/>
</dbReference>
<feature type="non-terminal residue" evidence="6">
    <location>
        <position position="1"/>
    </location>
</feature>
<proteinExistence type="inferred from homology"/>
<dbReference type="FunFam" id="2.30.170.40:FF:000003">
    <property type="entry name" value="54S ribosomal protein L24"/>
    <property type="match status" value="1"/>
</dbReference>
<dbReference type="GO" id="GO:0005762">
    <property type="term" value="C:mitochondrial large ribosomal subunit"/>
    <property type="evidence" value="ECO:0007669"/>
    <property type="project" value="TreeGrafter"/>
</dbReference>
<evidence type="ECO:0000313" key="7">
    <source>
        <dbReference type="Proteomes" id="UP000504636"/>
    </source>
</evidence>
<dbReference type="GeneID" id="54455218"/>
<evidence type="ECO:0000256" key="4">
    <source>
        <dbReference type="ARBA" id="ARBA00035269"/>
    </source>
</evidence>
<dbReference type="RefSeq" id="XP_033575683.1">
    <property type="nucleotide sequence ID" value="XM_033714325.1"/>
</dbReference>
<feature type="non-terminal residue" evidence="6">
    <location>
        <position position="130"/>
    </location>
</feature>
<dbReference type="OrthoDB" id="361870at2759"/>
<organism evidence="6">
    <name type="scientific">Mytilinidion resinicola</name>
    <dbReference type="NCBI Taxonomy" id="574789"/>
    <lineage>
        <taxon>Eukaryota</taxon>
        <taxon>Fungi</taxon>
        <taxon>Dikarya</taxon>
        <taxon>Ascomycota</taxon>
        <taxon>Pezizomycotina</taxon>
        <taxon>Dothideomycetes</taxon>
        <taxon>Pleosporomycetidae</taxon>
        <taxon>Mytilinidiales</taxon>
        <taxon>Mytilinidiaceae</taxon>
        <taxon>Mytilinidion</taxon>
    </lineage>
</organism>
<reference evidence="6 8" key="1">
    <citation type="journal article" date="2020" name="Stud. Mycol.">
        <title>101 Dothideomycetes genomes: a test case for predicting lifestyles and emergence of pathogens.</title>
        <authorList>
            <person name="Haridas S."/>
            <person name="Albert R."/>
            <person name="Binder M."/>
            <person name="Bloem J."/>
            <person name="Labutti K."/>
            <person name="Salamov A."/>
            <person name="Andreopoulos B."/>
            <person name="Baker S."/>
            <person name="Barry K."/>
            <person name="Bills G."/>
            <person name="Bluhm B."/>
            <person name="Cannon C."/>
            <person name="Castanera R."/>
            <person name="Culley D."/>
            <person name="Daum C."/>
            <person name="Ezra D."/>
            <person name="Gonzalez J."/>
            <person name="Henrissat B."/>
            <person name="Kuo A."/>
            <person name="Liang C."/>
            <person name="Lipzen A."/>
            <person name="Lutzoni F."/>
            <person name="Magnuson J."/>
            <person name="Mondo S."/>
            <person name="Nolan M."/>
            <person name="Ohm R."/>
            <person name="Pangilinan J."/>
            <person name="Park H.-J."/>
            <person name="Ramirez L."/>
            <person name="Alfaro M."/>
            <person name="Sun H."/>
            <person name="Tritt A."/>
            <person name="Yoshinaga Y."/>
            <person name="Zwiers L.-H."/>
            <person name="Turgeon B."/>
            <person name="Goodwin S."/>
            <person name="Spatafora J."/>
            <person name="Crous P."/>
            <person name="Grigoriev I."/>
        </authorList>
    </citation>
    <scope>NUCLEOTIDE SEQUENCE</scope>
    <source>
        <strain evidence="6 8">CBS 304.34</strain>
    </source>
</reference>
<evidence type="ECO:0000256" key="3">
    <source>
        <dbReference type="ARBA" id="ARBA00023274"/>
    </source>
</evidence>
<evidence type="ECO:0000256" key="2">
    <source>
        <dbReference type="ARBA" id="ARBA00022980"/>
    </source>
</evidence>
<comment type="function">
    <text evidence="5">Component of the mitochondrial ribosome (mitoribosome), a dedicated translation machinery responsible for the synthesis of mitochondrial genome-encoded proteins, including at least some of the essential transmembrane subunits of the mitochondrial respiratory chain. The mitoribosomes are attached to the mitochondrial inner membrane and translation products are cotranslationally integrated into the membrane.</text>
</comment>
<dbReference type="Pfam" id="PF00830">
    <property type="entry name" value="Ribosomal_L28"/>
    <property type="match status" value="1"/>
</dbReference>
<reference evidence="8" key="2">
    <citation type="submission" date="2020-04" db="EMBL/GenBank/DDBJ databases">
        <authorList>
            <consortium name="NCBI Genome Project"/>
        </authorList>
    </citation>
    <scope>NUCLEOTIDE SEQUENCE</scope>
    <source>
        <strain evidence="8">CBS 304.34</strain>
    </source>
</reference>
<protein>
    <recommendedName>
        <fullName evidence="4">Large ribosomal subunit protein bL28m</fullName>
    </recommendedName>
</protein>
<comment type="similarity">
    <text evidence="1">Belongs to the bacterial ribosomal protein bL28 family.</text>
</comment>
<name>A0A6A6YJH4_9PEZI</name>
<sequence>APIPAYPYGPALLYKQSNRGLYGGTRIHFGNNVSKRTETHTRRSWKPNILNKSLYSVALRKMVKLRVSARVLRTIDKSGGLDEYLLKDKENRVKELGELGWKLRWRLMQEESVRERLRLEALALGLPKEE</sequence>
<keyword evidence="2" id="KW-0689">Ribosomal protein</keyword>
<keyword evidence="7" id="KW-1185">Reference proteome</keyword>
<evidence type="ECO:0000256" key="1">
    <source>
        <dbReference type="ARBA" id="ARBA00008760"/>
    </source>
</evidence>
<keyword evidence="3" id="KW-0687">Ribonucleoprotein</keyword>
<dbReference type="SUPFAM" id="SSF143800">
    <property type="entry name" value="L28p-like"/>
    <property type="match status" value="1"/>
</dbReference>
<dbReference type="Proteomes" id="UP000504636">
    <property type="component" value="Unplaced"/>
</dbReference>
<reference evidence="8" key="3">
    <citation type="submission" date="2025-04" db="UniProtKB">
        <authorList>
            <consortium name="RefSeq"/>
        </authorList>
    </citation>
    <scope>IDENTIFICATION</scope>
    <source>
        <strain evidence="8">CBS 304.34</strain>
    </source>
</reference>
<dbReference type="InterPro" id="IPR026569">
    <property type="entry name" value="Ribosomal_bL28"/>
</dbReference>
<gene>
    <name evidence="6 8" type="ORF">BDZ99DRAFT_337834</name>
</gene>
<evidence type="ECO:0000313" key="8">
    <source>
        <dbReference type="RefSeq" id="XP_033575683.1"/>
    </source>
</evidence>